<evidence type="ECO:0000313" key="2">
    <source>
        <dbReference type="Proteomes" id="UP000030380"/>
    </source>
</evidence>
<dbReference type="SUPFAM" id="SSF117987">
    <property type="entry name" value="CRISPR-associated protein"/>
    <property type="match status" value="1"/>
</dbReference>
<dbReference type="STRING" id="505317.OA57_08385"/>
<comment type="caution">
    <text evidence="1">The sequence shown here is derived from an EMBL/GenBank/DDBJ whole genome shotgun (WGS) entry which is preliminary data.</text>
</comment>
<dbReference type="RefSeq" id="WP_034616239.1">
    <property type="nucleotide sequence ID" value="NZ_JSUM01000013.1"/>
</dbReference>
<dbReference type="OrthoDB" id="9795689at2"/>
<dbReference type="CDD" id="cd09727">
    <property type="entry name" value="Cas6_I-E"/>
    <property type="match status" value="1"/>
</dbReference>
<dbReference type="Proteomes" id="UP000030380">
    <property type="component" value="Unassembled WGS sequence"/>
</dbReference>
<name>A0A0A3B918_9PAST</name>
<dbReference type="AlphaFoldDB" id="A0A0A3B918"/>
<keyword evidence="2" id="KW-1185">Reference proteome</keyword>
<dbReference type="SMART" id="SM01101">
    <property type="entry name" value="CRISPR_assoc"/>
    <property type="match status" value="1"/>
</dbReference>
<dbReference type="NCBIfam" id="TIGR01907">
    <property type="entry name" value="casE_Cse3"/>
    <property type="match status" value="1"/>
</dbReference>
<dbReference type="Pfam" id="PF08798">
    <property type="entry name" value="CRISPR_assoc"/>
    <property type="match status" value="1"/>
</dbReference>
<dbReference type="InterPro" id="IPR010179">
    <property type="entry name" value="CRISPR-assoc_prot_Cse3"/>
</dbReference>
<reference evidence="1 2" key="1">
    <citation type="submission" date="2014-11" db="EMBL/GenBank/DDBJ databases">
        <title>Draft genome sequence of Chelonobacter oris 1662T, associated with respiratory disease in Hermann's Tortoises.</title>
        <authorList>
            <person name="Kudirkiene E."/>
            <person name="Hansen M.J."/>
            <person name="Bojesen A.M."/>
        </authorList>
    </citation>
    <scope>NUCLEOTIDE SEQUENCE [LARGE SCALE GENOMIC DNA]</scope>
    <source>
        <strain evidence="1 2">1662</strain>
    </source>
</reference>
<dbReference type="Gene3D" id="3.30.70.1200">
    <property type="entry name" value="Crispr-associated protein, domain 1"/>
    <property type="match status" value="1"/>
</dbReference>
<protein>
    <recommendedName>
        <fullName evidence="3">CRISPR-associated protein Cse3</fullName>
    </recommendedName>
</protein>
<gene>
    <name evidence="1" type="ORF">OA57_08385</name>
</gene>
<accession>A0A0A3B918</accession>
<organism evidence="1 2">
    <name type="scientific">Chelonobacter oris</name>
    <dbReference type="NCBI Taxonomy" id="505317"/>
    <lineage>
        <taxon>Bacteria</taxon>
        <taxon>Pseudomonadati</taxon>
        <taxon>Pseudomonadota</taxon>
        <taxon>Gammaproteobacteria</taxon>
        <taxon>Pasteurellales</taxon>
        <taxon>Pasteurellaceae</taxon>
        <taxon>Chelonobacter</taxon>
    </lineage>
</organism>
<proteinExistence type="predicted"/>
<dbReference type="Gene3D" id="3.30.70.1210">
    <property type="entry name" value="Crispr-associated protein, domain 2"/>
    <property type="match status" value="1"/>
</dbReference>
<evidence type="ECO:0008006" key="3">
    <source>
        <dbReference type="Google" id="ProtNLM"/>
    </source>
</evidence>
<dbReference type="EMBL" id="JSUM01000013">
    <property type="protein sequence ID" value="KGQ70069.1"/>
    <property type="molecule type" value="Genomic_DNA"/>
</dbReference>
<sequence>MNKALYASVLKLGRREITRFNIRDAYALHKVIYSLFDKGNAGLERRFLYCEKGTAFDLQSKEYVKQVILLSSEYPQNSVRDYCFDLKTCEIPDGFLQHQQYRFEIKMNVAKRDNQSQKMTPLKDKEAIFLWFLQKNAQWGFQADPQHLQINAHNVMRFDKGERAVTLNVVTFQGVLCVTDRIKFQHGFQQGIGRGRSFGLGLLQLIPINDTFFSI</sequence>
<evidence type="ECO:0000313" key="1">
    <source>
        <dbReference type="EMBL" id="KGQ70069.1"/>
    </source>
</evidence>